<evidence type="ECO:0000256" key="6">
    <source>
        <dbReference type="ARBA" id="ARBA00022679"/>
    </source>
</evidence>
<dbReference type="Pfam" id="PF00069">
    <property type="entry name" value="Pkinase"/>
    <property type="match status" value="1"/>
</dbReference>
<evidence type="ECO:0000256" key="15">
    <source>
        <dbReference type="PROSITE-ProRule" id="PRU10141"/>
    </source>
</evidence>
<dbReference type="GO" id="GO:0005524">
    <property type="term" value="F:ATP binding"/>
    <property type="evidence" value="ECO:0007669"/>
    <property type="project" value="UniProtKB-UniRule"/>
</dbReference>
<evidence type="ECO:0000256" key="12">
    <source>
        <dbReference type="ARBA" id="ARBA00023211"/>
    </source>
</evidence>
<evidence type="ECO:0000256" key="11">
    <source>
        <dbReference type="ARBA" id="ARBA00022842"/>
    </source>
</evidence>
<dbReference type="PANTHER" id="PTHR24346">
    <property type="entry name" value="MAP/MICROTUBULE AFFINITY-REGULATING KINASE"/>
    <property type="match status" value="1"/>
</dbReference>
<comment type="similarity">
    <text evidence="3">Belongs to the protein kinase superfamily. CAMK Ser/Thr protein kinase family. LKB1 subfamily.</text>
</comment>
<organism evidence="18 19">
    <name type="scientific">Anaeromyces robustus</name>
    <dbReference type="NCBI Taxonomy" id="1754192"/>
    <lineage>
        <taxon>Eukaryota</taxon>
        <taxon>Fungi</taxon>
        <taxon>Fungi incertae sedis</taxon>
        <taxon>Chytridiomycota</taxon>
        <taxon>Chytridiomycota incertae sedis</taxon>
        <taxon>Neocallimastigomycetes</taxon>
        <taxon>Neocallimastigales</taxon>
        <taxon>Neocallimastigaceae</taxon>
        <taxon>Anaeromyces</taxon>
    </lineage>
</organism>
<dbReference type="EC" id="2.7.11.1" evidence="4"/>
<dbReference type="InterPro" id="IPR000719">
    <property type="entry name" value="Prot_kinase_dom"/>
</dbReference>
<feature type="binding site" evidence="15">
    <location>
        <position position="208"/>
    </location>
    <ligand>
        <name>ATP</name>
        <dbReference type="ChEBI" id="CHEBI:30616"/>
    </ligand>
</feature>
<evidence type="ECO:0000256" key="1">
    <source>
        <dbReference type="ARBA" id="ARBA00001936"/>
    </source>
</evidence>
<comment type="catalytic activity">
    <reaction evidence="13">
        <text>L-threonyl-[protein] + ATP = O-phospho-L-threonyl-[protein] + ADP + H(+)</text>
        <dbReference type="Rhea" id="RHEA:46608"/>
        <dbReference type="Rhea" id="RHEA-COMP:11060"/>
        <dbReference type="Rhea" id="RHEA-COMP:11605"/>
        <dbReference type="ChEBI" id="CHEBI:15378"/>
        <dbReference type="ChEBI" id="CHEBI:30013"/>
        <dbReference type="ChEBI" id="CHEBI:30616"/>
        <dbReference type="ChEBI" id="CHEBI:61977"/>
        <dbReference type="ChEBI" id="CHEBI:456216"/>
        <dbReference type="EC" id="2.7.11.1"/>
    </reaction>
</comment>
<dbReference type="STRING" id="1754192.A0A1Y1X1B1"/>
<dbReference type="InterPro" id="IPR008271">
    <property type="entry name" value="Ser/Thr_kinase_AS"/>
</dbReference>
<evidence type="ECO:0000256" key="3">
    <source>
        <dbReference type="ARBA" id="ARBA00009985"/>
    </source>
</evidence>
<dbReference type="Proteomes" id="UP000193944">
    <property type="component" value="Unassembled WGS sequence"/>
</dbReference>
<accession>A0A1Y1X1B1</accession>
<reference evidence="18 19" key="1">
    <citation type="submission" date="2016-08" db="EMBL/GenBank/DDBJ databases">
        <title>A Parts List for Fungal Cellulosomes Revealed by Comparative Genomics.</title>
        <authorList>
            <consortium name="DOE Joint Genome Institute"/>
            <person name="Haitjema C.H."/>
            <person name="Gilmore S.P."/>
            <person name="Henske J.K."/>
            <person name="Solomon K.V."/>
            <person name="De Groot R."/>
            <person name="Kuo A."/>
            <person name="Mondo S.J."/>
            <person name="Salamov A.A."/>
            <person name="Labutti K."/>
            <person name="Zhao Z."/>
            <person name="Chiniquy J."/>
            <person name="Barry K."/>
            <person name="Brewer H.M."/>
            <person name="Purvine S.O."/>
            <person name="Wright A.T."/>
            <person name="Boxma B."/>
            <person name="Van Alen T."/>
            <person name="Hackstein J.H."/>
            <person name="Baker S.E."/>
            <person name="Grigoriev I.V."/>
            <person name="O'Malley M.A."/>
        </authorList>
    </citation>
    <scope>NUCLEOTIDE SEQUENCE [LARGE SCALE GENOMIC DNA]</scope>
    <source>
        <strain evidence="18 19">S4</strain>
    </source>
</reference>
<keyword evidence="10 15" id="KW-0067">ATP-binding</keyword>
<comment type="cofactor">
    <cofactor evidence="2">
        <name>Mg(2+)</name>
        <dbReference type="ChEBI" id="CHEBI:18420"/>
    </cofactor>
</comment>
<reference evidence="18 19" key="2">
    <citation type="submission" date="2016-08" db="EMBL/GenBank/DDBJ databases">
        <title>Pervasive Adenine N6-methylation of Active Genes in Fungi.</title>
        <authorList>
            <consortium name="DOE Joint Genome Institute"/>
            <person name="Mondo S.J."/>
            <person name="Dannebaum R.O."/>
            <person name="Kuo R.C."/>
            <person name="Labutti K."/>
            <person name="Haridas S."/>
            <person name="Kuo A."/>
            <person name="Salamov A."/>
            <person name="Ahrendt S.R."/>
            <person name="Lipzen A."/>
            <person name="Sullivan W."/>
            <person name="Andreopoulos W.B."/>
            <person name="Clum A."/>
            <person name="Lindquist E."/>
            <person name="Daum C."/>
            <person name="Ramamoorthy G.K."/>
            <person name="Gryganskyi A."/>
            <person name="Culley D."/>
            <person name="Magnuson J.K."/>
            <person name="James T.Y."/>
            <person name="O'Malley M.A."/>
            <person name="Stajich J.E."/>
            <person name="Spatafora J.W."/>
            <person name="Visel A."/>
            <person name="Grigoriev I.V."/>
        </authorList>
    </citation>
    <scope>NUCLEOTIDE SEQUENCE [LARGE SCALE GENOMIC DNA]</scope>
    <source>
        <strain evidence="18 19">S4</strain>
    </source>
</reference>
<feature type="compositionally biased region" description="Basic residues" evidence="16">
    <location>
        <begin position="660"/>
        <end position="670"/>
    </location>
</feature>
<feature type="region of interest" description="Disordered" evidence="16">
    <location>
        <begin position="22"/>
        <end position="55"/>
    </location>
</feature>
<evidence type="ECO:0000256" key="9">
    <source>
        <dbReference type="ARBA" id="ARBA00022777"/>
    </source>
</evidence>
<dbReference type="OrthoDB" id="68483at2759"/>
<dbReference type="SMART" id="SM00220">
    <property type="entry name" value="S_TKc"/>
    <property type="match status" value="1"/>
</dbReference>
<keyword evidence="6" id="KW-0808">Transferase</keyword>
<dbReference type="GO" id="GO:0005737">
    <property type="term" value="C:cytoplasm"/>
    <property type="evidence" value="ECO:0007669"/>
    <property type="project" value="TreeGrafter"/>
</dbReference>
<dbReference type="PROSITE" id="PS00108">
    <property type="entry name" value="PROTEIN_KINASE_ST"/>
    <property type="match status" value="1"/>
</dbReference>
<protein>
    <recommendedName>
        <fullName evidence="4">non-specific serine/threonine protein kinase</fullName>
        <ecNumber evidence="4">2.7.11.1</ecNumber>
    </recommendedName>
</protein>
<evidence type="ECO:0000256" key="14">
    <source>
        <dbReference type="ARBA" id="ARBA00048679"/>
    </source>
</evidence>
<comment type="cofactor">
    <cofactor evidence="1">
        <name>Mn(2+)</name>
        <dbReference type="ChEBI" id="CHEBI:29035"/>
    </cofactor>
</comment>
<dbReference type="PANTHER" id="PTHR24346:SF94">
    <property type="entry name" value="NON-SPECIFIC SERINE_THREONINE PROTEIN KINASE"/>
    <property type="match status" value="1"/>
</dbReference>
<dbReference type="InterPro" id="IPR017441">
    <property type="entry name" value="Protein_kinase_ATP_BS"/>
</dbReference>
<feature type="compositionally biased region" description="Polar residues" evidence="16">
    <location>
        <begin position="529"/>
        <end position="549"/>
    </location>
</feature>
<keyword evidence="8 15" id="KW-0547">Nucleotide-binding</keyword>
<feature type="domain" description="Protein kinase" evidence="17">
    <location>
        <begin position="179"/>
        <end position="477"/>
    </location>
</feature>
<dbReference type="Gene3D" id="3.30.200.20">
    <property type="entry name" value="Phosphorylase Kinase, domain 1"/>
    <property type="match status" value="1"/>
</dbReference>
<dbReference type="SUPFAM" id="SSF56112">
    <property type="entry name" value="Protein kinase-like (PK-like)"/>
    <property type="match status" value="1"/>
</dbReference>
<evidence type="ECO:0000256" key="4">
    <source>
        <dbReference type="ARBA" id="ARBA00012513"/>
    </source>
</evidence>
<evidence type="ECO:0000256" key="5">
    <source>
        <dbReference type="ARBA" id="ARBA00022527"/>
    </source>
</evidence>
<evidence type="ECO:0000313" key="18">
    <source>
        <dbReference type="EMBL" id="ORX79590.1"/>
    </source>
</evidence>
<dbReference type="GO" id="GO:0046872">
    <property type="term" value="F:metal ion binding"/>
    <property type="evidence" value="ECO:0007669"/>
    <property type="project" value="UniProtKB-KW"/>
</dbReference>
<evidence type="ECO:0000313" key="19">
    <source>
        <dbReference type="Proteomes" id="UP000193944"/>
    </source>
</evidence>
<dbReference type="AlphaFoldDB" id="A0A1Y1X1B1"/>
<evidence type="ECO:0000256" key="13">
    <source>
        <dbReference type="ARBA" id="ARBA00047899"/>
    </source>
</evidence>
<gene>
    <name evidence="18" type="ORF">BCR32DRAFT_294341</name>
</gene>
<dbReference type="PROSITE" id="PS50011">
    <property type="entry name" value="PROTEIN_KINASE_DOM"/>
    <property type="match status" value="1"/>
</dbReference>
<dbReference type="GO" id="GO:0004674">
    <property type="term" value="F:protein serine/threonine kinase activity"/>
    <property type="evidence" value="ECO:0007669"/>
    <property type="project" value="UniProtKB-KW"/>
</dbReference>
<evidence type="ECO:0000259" key="17">
    <source>
        <dbReference type="PROSITE" id="PS50011"/>
    </source>
</evidence>
<feature type="region of interest" description="Disordered" evidence="16">
    <location>
        <begin position="648"/>
        <end position="670"/>
    </location>
</feature>
<feature type="region of interest" description="Disordered" evidence="16">
    <location>
        <begin position="529"/>
        <end position="552"/>
    </location>
</feature>
<evidence type="ECO:0000256" key="2">
    <source>
        <dbReference type="ARBA" id="ARBA00001946"/>
    </source>
</evidence>
<dbReference type="EMBL" id="MCFG01000170">
    <property type="protein sequence ID" value="ORX79590.1"/>
    <property type="molecule type" value="Genomic_DNA"/>
</dbReference>
<evidence type="ECO:0000256" key="8">
    <source>
        <dbReference type="ARBA" id="ARBA00022741"/>
    </source>
</evidence>
<keyword evidence="9 18" id="KW-0418">Kinase</keyword>
<dbReference type="GO" id="GO:0035556">
    <property type="term" value="P:intracellular signal transduction"/>
    <property type="evidence" value="ECO:0007669"/>
    <property type="project" value="TreeGrafter"/>
</dbReference>
<keyword evidence="19" id="KW-1185">Reference proteome</keyword>
<evidence type="ECO:0000256" key="16">
    <source>
        <dbReference type="SAM" id="MobiDB-lite"/>
    </source>
</evidence>
<evidence type="ECO:0000256" key="10">
    <source>
        <dbReference type="ARBA" id="ARBA00022840"/>
    </source>
</evidence>
<keyword evidence="12" id="KW-0464">Manganese</keyword>
<keyword evidence="5" id="KW-0723">Serine/threonine-protein kinase</keyword>
<comment type="caution">
    <text evidence="18">The sequence shown here is derived from an EMBL/GenBank/DDBJ whole genome shotgun (WGS) entry which is preliminary data.</text>
</comment>
<proteinExistence type="inferred from homology"/>
<sequence length="670" mass="75636">MVTQPNIPKDLEIAKNSIENSINESNKLNDKSSSRRGSVVNDKSSSRRGSVVNDKSSSRCGSIIIEKPISRCGSVITDKPTSRCGSIILDKPASRCGSIIMSRASNINDDKNNNGSNDLTGEENDVVDALENSKKGASEYISYLLLCQKHSSSNFIHKIDSKEILWNDESIVVKMIGPYILGDSIGKGSFGKVKEGICSETLQRVAIKIINKKRLRRIPNGIENVLRELNLLRNFQHHNIIKIYDVYCKVENEYGQNALFHWSTDIENIPLPWTVDNEIIYCKAEIVKWYTVMEYCPFSVQLLIEKSIDGHLAIPYAHKYFKQLIDGLEYIHAHSIVHRDIKPGNLLINSEGELKITDFGIAEEFDKYSPDKLIVTTFAGTHQFLSPEVAEGSPSIDGEKVDIWAAAVTLYNMISGKYPFEFTQDDDLIDLYDRISKAEFKMPEGIDDDLKDLFSKMLEKDPEKRLSIREIKEHRWVKSYFPIPDGEEFPLFILTNLTDDNSNNDNNSQFNNSLLASLNNFKSLSKMNSKSTNIHNSNNTGDSYSSTGSKHSKNSKKLFGLLSKQKSKVGNNNITDDKLRSINENEAISNNVGSNLQNVNNNERASLSMLLSYDTTLIPYLKELFAKELEDELNEVNCIESSGLFNQSQEANNTNNNDKAKRKSWFKKLK</sequence>
<keyword evidence="7" id="KW-0479">Metal-binding</keyword>
<comment type="catalytic activity">
    <reaction evidence="14">
        <text>L-seryl-[protein] + ATP = O-phospho-L-seryl-[protein] + ADP + H(+)</text>
        <dbReference type="Rhea" id="RHEA:17989"/>
        <dbReference type="Rhea" id="RHEA-COMP:9863"/>
        <dbReference type="Rhea" id="RHEA-COMP:11604"/>
        <dbReference type="ChEBI" id="CHEBI:15378"/>
        <dbReference type="ChEBI" id="CHEBI:29999"/>
        <dbReference type="ChEBI" id="CHEBI:30616"/>
        <dbReference type="ChEBI" id="CHEBI:83421"/>
        <dbReference type="ChEBI" id="CHEBI:456216"/>
        <dbReference type="EC" id="2.7.11.1"/>
    </reaction>
</comment>
<dbReference type="InterPro" id="IPR011009">
    <property type="entry name" value="Kinase-like_dom_sf"/>
</dbReference>
<keyword evidence="11" id="KW-0460">Magnesium</keyword>
<dbReference type="PROSITE" id="PS00107">
    <property type="entry name" value="PROTEIN_KINASE_ATP"/>
    <property type="match status" value="1"/>
</dbReference>
<dbReference type="Gene3D" id="1.10.510.10">
    <property type="entry name" value="Transferase(Phosphotransferase) domain 1"/>
    <property type="match status" value="1"/>
</dbReference>
<name>A0A1Y1X1B1_9FUNG</name>
<evidence type="ECO:0000256" key="7">
    <source>
        <dbReference type="ARBA" id="ARBA00022723"/>
    </source>
</evidence>